<dbReference type="GO" id="GO:0009289">
    <property type="term" value="C:pilus"/>
    <property type="evidence" value="ECO:0007669"/>
    <property type="project" value="InterPro"/>
</dbReference>
<dbReference type="SUPFAM" id="SSF49401">
    <property type="entry name" value="Bacterial adhesins"/>
    <property type="match status" value="1"/>
</dbReference>
<dbReference type="InterPro" id="IPR036937">
    <property type="entry name" value="Adhesion_dom_fimbrial_sf"/>
</dbReference>
<protein>
    <submittedName>
        <fullName evidence="2">Type 1 fimbrial protein</fullName>
    </submittedName>
</protein>
<dbReference type="InterPro" id="IPR008966">
    <property type="entry name" value="Adhesion_dom_sf"/>
</dbReference>
<reference evidence="2" key="1">
    <citation type="submission" date="2020-09" db="EMBL/GenBank/DDBJ databases">
        <title>First Report of a novel Colistin-Resistant species of Enterobacter cloacae complex Producing MCR-5 isolated from hospital sewage water.</title>
        <authorList>
            <person name="Zhou K."/>
        </authorList>
    </citation>
    <scope>NUCLEOTIDE SEQUENCE [LARGE SCALE GENOMIC DNA]</scope>
    <source>
        <strain evidence="2">HSW1412</strain>
    </source>
</reference>
<evidence type="ECO:0000259" key="1">
    <source>
        <dbReference type="Pfam" id="PF00419"/>
    </source>
</evidence>
<feature type="domain" description="Fimbrial-type adhesion" evidence="1">
    <location>
        <begin position="4"/>
        <end position="112"/>
    </location>
</feature>
<gene>
    <name evidence="2" type="ORF">IDM36_16935</name>
</gene>
<name>A0A7T0GZE7_9ENTR</name>
<organism evidence="2">
    <name type="scientific">Enterobacter mori</name>
    <dbReference type="NCBI Taxonomy" id="539813"/>
    <lineage>
        <taxon>Bacteria</taxon>
        <taxon>Pseudomonadati</taxon>
        <taxon>Pseudomonadota</taxon>
        <taxon>Gammaproteobacteria</taxon>
        <taxon>Enterobacterales</taxon>
        <taxon>Enterobacteriaceae</taxon>
        <taxon>Enterobacter</taxon>
    </lineage>
</organism>
<sequence length="152" mass="15746">MDIDISGTVVATGSCSFNQGGSVGVDFGSVKYSTFSGNTLQGEYTQPLPSSLNCTGDTDGNVQMKLDSAGGSYHVWNEHTILPVLTGKGSESISLGIGLQVNGAEVDCGKWFSIDLDAPPDLMVSLIQYGDGSDFVDGDTFTASGTLTVAFN</sequence>
<dbReference type="Gene3D" id="2.60.40.1090">
    <property type="entry name" value="Fimbrial-type adhesion domain"/>
    <property type="match status" value="1"/>
</dbReference>
<dbReference type="InterPro" id="IPR000259">
    <property type="entry name" value="Adhesion_dom_fimbrial"/>
</dbReference>
<evidence type="ECO:0000313" key="2">
    <source>
        <dbReference type="EMBL" id="QPJ99572.1"/>
    </source>
</evidence>
<dbReference type="Pfam" id="PF00419">
    <property type="entry name" value="Fimbrial"/>
    <property type="match status" value="1"/>
</dbReference>
<dbReference type="EMBL" id="CP061801">
    <property type="protein sequence ID" value="QPJ99572.1"/>
    <property type="molecule type" value="Genomic_DNA"/>
</dbReference>
<proteinExistence type="predicted"/>
<dbReference type="GO" id="GO:0007155">
    <property type="term" value="P:cell adhesion"/>
    <property type="evidence" value="ECO:0007669"/>
    <property type="project" value="InterPro"/>
</dbReference>
<dbReference type="AlphaFoldDB" id="A0A7T0GZE7"/>
<accession>A0A7T0GZE7</accession>